<dbReference type="CDD" id="cd04182">
    <property type="entry name" value="GT_2_like_f"/>
    <property type="match status" value="1"/>
</dbReference>
<keyword evidence="4" id="KW-1185">Reference proteome</keyword>
<accession>A0A9Q2XG24</accession>
<dbReference type="AlphaFoldDB" id="A0A9Q2XG24"/>
<comment type="caution">
    <text evidence="3">The sequence shown here is derived from an EMBL/GenBank/DDBJ whole genome shotgun (WGS) entry which is preliminary data.</text>
</comment>
<protein>
    <submittedName>
        <fullName evidence="3">Nucleotidyltransferase family protein</fullName>
    </submittedName>
</protein>
<evidence type="ECO:0000313" key="3">
    <source>
        <dbReference type="EMBL" id="MBV6286071.1"/>
    </source>
</evidence>
<organism evidence="3 4">
    <name type="scientific">Pseudomonas aegrilactucae</name>
    <dbReference type="NCBI Taxonomy" id="2854028"/>
    <lineage>
        <taxon>Bacteria</taxon>
        <taxon>Pseudomonadati</taxon>
        <taxon>Pseudomonadota</taxon>
        <taxon>Gammaproteobacteria</taxon>
        <taxon>Pseudomonadales</taxon>
        <taxon>Pseudomonadaceae</taxon>
        <taxon>Pseudomonas</taxon>
    </lineage>
</organism>
<gene>
    <name evidence="3" type="ORF">KUO17_03285</name>
</gene>
<name>A0A9Q2XG24_9PSED</name>
<dbReference type="Pfam" id="PF12804">
    <property type="entry name" value="NTP_transf_3"/>
    <property type="match status" value="1"/>
</dbReference>
<dbReference type="GO" id="GO:0016740">
    <property type="term" value="F:transferase activity"/>
    <property type="evidence" value="ECO:0007669"/>
    <property type="project" value="UniProtKB-ARBA"/>
</dbReference>
<evidence type="ECO:0000259" key="2">
    <source>
        <dbReference type="Pfam" id="PF12804"/>
    </source>
</evidence>
<dbReference type="PANTHER" id="PTHR43777">
    <property type="entry name" value="MOLYBDENUM COFACTOR CYTIDYLYLTRANSFERASE"/>
    <property type="match status" value="1"/>
</dbReference>
<dbReference type="PANTHER" id="PTHR43777:SF1">
    <property type="entry name" value="MOLYBDENUM COFACTOR CYTIDYLYLTRANSFERASE"/>
    <property type="match status" value="1"/>
</dbReference>
<reference evidence="3" key="1">
    <citation type="journal article" date="2022" name="Int. J. Syst. Evol. Microbiol.">
        <title>Pseudomonas aegrilactucae sp. nov. and Pseudomonas morbosilactucae sp. nov., pathogens causing bacterial rot of lettuce in Japan.</title>
        <authorList>
            <person name="Sawada H."/>
            <person name="Fujikawa T."/>
            <person name="Satou M."/>
        </authorList>
    </citation>
    <scope>NUCLEOTIDE SEQUENCE</scope>
    <source>
        <strain evidence="3">MAFF 301350</strain>
    </source>
</reference>
<evidence type="ECO:0000313" key="4">
    <source>
        <dbReference type="Proteomes" id="UP001106592"/>
    </source>
</evidence>
<feature type="domain" description="MobA-like NTP transferase" evidence="2">
    <location>
        <begin position="13"/>
        <end position="172"/>
    </location>
</feature>
<sequence length="203" mass="21479">MHTDANDTPAVAGLVLAAGFSRRFGTDKRLARVQDGRALLAASLQVPCAVLEQVWVVLHEGDDPVQLAVSPQVRIVHSQDAAEGMGNSLACGVRTISPASTACAVAVLLGDMPCLQRETLQALVRVASAERIVLPVFNGVAGHPVLFGRRFWPELECLQGAQGAKAVLLAHADAVQRVAVSDAGVLLDIDTPEQLHALVHERH</sequence>
<evidence type="ECO:0000256" key="1">
    <source>
        <dbReference type="ARBA" id="ARBA00022842"/>
    </source>
</evidence>
<reference evidence="3" key="2">
    <citation type="journal article" date="2023" name="Plant Pathol.">
        <title>Dismantling and reorganizing Pseudomonas marginalis sensu#lato.</title>
        <authorList>
            <person name="Sawada H."/>
            <person name="Fujikawa T."/>
            <person name="Satou M."/>
        </authorList>
    </citation>
    <scope>NUCLEOTIDE SEQUENCE</scope>
    <source>
        <strain evidence="3">MAFF 301350</strain>
    </source>
</reference>
<dbReference type="InterPro" id="IPR025877">
    <property type="entry name" value="MobA-like_NTP_Trfase"/>
</dbReference>
<dbReference type="EMBL" id="JAHTBI010000010">
    <property type="protein sequence ID" value="MBV6286071.1"/>
    <property type="molecule type" value="Genomic_DNA"/>
</dbReference>
<dbReference type="Proteomes" id="UP001106592">
    <property type="component" value="Unassembled WGS sequence"/>
</dbReference>
<keyword evidence="1" id="KW-0460">Magnesium</keyword>
<dbReference type="RefSeq" id="WP_217973597.1">
    <property type="nucleotide sequence ID" value="NZ_JAHTBI010000010.1"/>
</dbReference>
<proteinExistence type="predicted"/>